<dbReference type="EMBL" id="CAJNOJ010000029">
    <property type="protein sequence ID" value="CAF0883879.1"/>
    <property type="molecule type" value="Genomic_DNA"/>
</dbReference>
<dbReference type="Proteomes" id="UP000663852">
    <property type="component" value="Unassembled WGS sequence"/>
</dbReference>
<name>A0A813YG82_ADIRI</name>
<sequence length="492" mass="54217">MFAMSSSMWSTWLVFFCWCAIIQIEGKRWMLVDSISSKEDSLANTRSAEPHCMDGVRSQDESDVDCGGETCPKCKIGKHCNEDCDCSTNTCNNGKCAAFESCDDNIKNQDETDIDCGGSKCPACEDSKTCKEHKDCNSGLCKKKKCVAVESCDDNIKNQDESDVDCGGIKCPRCDHWKKCKADCDCISDSCKNKTCVGAESCVDGIKNQDETDVDCGGDKCPKCEITKYCDDDCDCHNAICRNHTCVPHCVPECQNNGVCTIHKTCICPEGFTGVSCEVQSVGLCHDNDTFGVEPILSITFASGRPQYSRSKPSEFNFTTTYKQRFEPVTNDGMFSFINSIHNDFHGAWHTGAIDHTEDEGGYMLLVNADYRPGEFYKGQVDNLCIGLRYEFSVYLANLCIPLDRIKPNVRFEVRSPSTGNQLLAQLRSGPIPVQRQLTWNKYGLSFVAPSSSVVLLMISDAPGGMGNDIVIDDIALRVCSHEGTGFCPPEQ</sequence>
<feature type="signal peptide" evidence="2">
    <location>
        <begin position="1"/>
        <end position="26"/>
    </location>
</feature>
<evidence type="ECO:0000256" key="2">
    <source>
        <dbReference type="SAM" id="SignalP"/>
    </source>
</evidence>
<dbReference type="SMART" id="SM00181">
    <property type="entry name" value="EGF"/>
    <property type="match status" value="1"/>
</dbReference>
<dbReference type="PROSITE" id="PS01186">
    <property type="entry name" value="EGF_2"/>
    <property type="match status" value="1"/>
</dbReference>
<organism evidence="4 5">
    <name type="scientific">Adineta ricciae</name>
    <name type="common">Rotifer</name>
    <dbReference type="NCBI Taxonomy" id="249248"/>
    <lineage>
        <taxon>Eukaryota</taxon>
        <taxon>Metazoa</taxon>
        <taxon>Spiralia</taxon>
        <taxon>Gnathifera</taxon>
        <taxon>Rotifera</taxon>
        <taxon>Eurotatoria</taxon>
        <taxon>Bdelloidea</taxon>
        <taxon>Adinetida</taxon>
        <taxon>Adinetidae</taxon>
        <taxon>Adineta</taxon>
    </lineage>
</organism>
<proteinExistence type="predicted"/>
<gene>
    <name evidence="4" type="ORF">EDS130_LOCUS8933</name>
</gene>
<evidence type="ECO:0000313" key="4">
    <source>
        <dbReference type="EMBL" id="CAF0883879.1"/>
    </source>
</evidence>
<dbReference type="AlphaFoldDB" id="A0A813YG82"/>
<evidence type="ECO:0000259" key="3">
    <source>
        <dbReference type="PROSITE" id="PS50026"/>
    </source>
</evidence>
<comment type="caution">
    <text evidence="1">Lacks conserved residue(s) required for the propagation of feature annotation.</text>
</comment>
<comment type="caution">
    <text evidence="4">The sequence shown here is derived from an EMBL/GenBank/DDBJ whole genome shotgun (WGS) entry which is preliminary data.</text>
</comment>
<feature type="chain" id="PRO_5032744129" description="EGF-like domain-containing protein" evidence="2">
    <location>
        <begin position="27"/>
        <end position="492"/>
    </location>
</feature>
<reference evidence="4" key="1">
    <citation type="submission" date="2021-02" db="EMBL/GenBank/DDBJ databases">
        <authorList>
            <person name="Nowell W R."/>
        </authorList>
    </citation>
    <scope>NUCLEOTIDE SEQUENCE</scope>
</reference>
<protein>
    <recommendedName>
        <fullName evidence="3">EGF-like domain-containing protein</fullName>
    </recommendedName>
</protein>
<dbReference type="PROSITE" id="PS00022">
    <property type="entry name" value="EGF_1"/>
    <property type="match status" value="1"/>
</dbReference>
<dbReference type="PROSITE" id="PS50026">
    <property type="entry name" value="EGF_3"/>
    <property type="match status" value="1"/>
</dbReference>
<evidence type="ECO:0000256" key="1">
    <source>
        <dbReference type="PROSITE-ProRule" id="PRU00076"/>
    </source>
</evidence>
<evidence type="ECO:0000313" key="5">
    <source>
        <dbReference type="Proteomes" id="UP000663852"/>
    </source>
</evidence>
<accession>A0A813YG82</accession>
<keyword evidence="1" id="KW-0245">EGF-like domain</keyword>
<dbReference type="InterPro" id="IPR000742">
    <property type="entry name" value="EGF"/>
</dbReference>
<feature type="disulfide bond" evidence="1">
    <location>
        <begin position="268"/>
        <end position="277"/>
    </location>
</feature>
<dbReference type="OrthoDB" id="10045365at2759"/>
<keyword evidence="2" id="KW-0732">Signal</keyword>
<feature type="disulfide bond" evidence="1">
    <location>
        <begin position="250"/>
        <end position="260"/>
    </location>
</feature>
<keyword evidence="1" id="KW-1015">Disulfide bond</keyword>
<feature type="domain" description="EGF-like" evidence="3">
    <location>
        <begin position="247"/>
        <end position="278"/>
    </location>
</feature>